<dbReference type="SMART" id="SM00530">
    <property type="entry name" value="HTH_XRE"/>
    <property type="match status" value="1"/>
</dbReference>
<dbReference type="Gene3D" id="1.10.260.40">
    <property type="entry name" value="lambda repressor-like DNA-binding domains"/>
    <property type="match status" value="1"/>
</dbReference>
<organism evidence="5 6">
    <name type="scientific">Mediterraneibacter gnavus</name>
    <name type="common">Ruminococcus gnavus</name>
    <dbReference type="NCBI Taxonomy" id="33038"/>
    <lineage>
        <taxon>Bacteria</taxon>
        <taxon>Bacillati</taxon>
        <taxon>Bacillota</taxon>
        <taxon>Clostridia</taxon>
        <taxon>Lachnospirales</taxon>
        <taxon>Lachnospiraceae</taxon>
        <taxon>Mediterraneibacter</taxon>
    </lineage>
</organism>
<dbReference type="Proteomes" id="UP000260808">
    <property type="component" value="Unassembled WGS sequence"/>
</dbReference>
<name>A0A2N5P3T5_MEDGN</name>
<keyword evidence="2" id="KW-0472">Membrane</keyword>
<reference evidence="4" key="3">
    <citation type="submission" date="2020-02" db="EMBL/GenBank/DDBJ databases">
        <authorList>
            <person name="Littmann E."/>
            <person name="Sorbara M."/>
        </authorList>
    </citation>
    <scope>NUCLEOTIDE SEQUENCE</scope>
    <source>
        <strain evidence="4">MSK.15.32</strain>
    </source>
</reference>
<dbReference type="EMBL" id="QSSX01000007">
    <property type="protein sequence ID" value="RGM24383.1"/>
    <property type="molecule type" value="Genomic_DNA"/>
</dbReference>
<dbReference type="EMBL" id="JAAIRV010000021">
    <property type="protein sequence ID" value="NSI58937.1"/>
    <property type="molecule type" value="Genomic_DNA"/>
</dbReference>
<dbReference type="CDD" id="cd00093">
    <property type="entry name" value="HTH_XRE"/>
    <property type="match status" value="1"/>
</dbReference>
<dbReference type="PROSITE" id="PS50943">
    <property type="entry name" value="HTH_CROC1"/>
    <property type="match status" value="1"/>
</dbReference>
<dbReference type="SUPFAM" id="SSF47413">
    <property type="entry name" value="lambda repressor-like DNA-binding domains"/>
    <property type="match status" value="1"/>
</dbReference>
<proteinExistence type="predicted"/>
<accession>A0A2N5P3T5</accession>
<dbReference type="RefSeq" id="WP_009245126.1">
    <property type="nucleotide sequence ID" value="NZ_CABKQB010000007.1"/>
</dbReference>
<protein>
    <submittedName>
        <fullName evidence="5">DUF3955 domain-containing protein</fullName>
    </submittedName>
</protein>
<dbReference type="Pfam" id="PF01381">
    <property type="entry name" value="HTH_3"/>
    <property type="match status" value="1"/>
</dbReference>
<evidence type="ECO:0000313" key="5">
    <source>
        <dbReference type="EMBL" id="RGM24383.1"/>
    </source>
</evidence>
<comment type="caution">
    <text evidence="5">The sequence shown here is derived from an EMBL/GenBank/DDBJ whole genome shotgun (WGS) entry which is preliminary data.</text>
</comment>
<evidence type="ECO:0000259" key="3">
    <source>
        <dbReference type="PROSITE" id="PS50943"/>
    </source>
</evidence>
<gene>
    <name evidence="5" type="ORF">DXC31_04445</name>
    <name evidence="4" type="ORF">G4993_11085</name>
</gene>
<dbReference type="Proteomes" id="UP001296580">
    <property type="component" value="Unassembled WGS sequence"/>
</dbReference>
<dbReference type="PANTHER" id="PTHR46558">
    <property type="entry name" value="TRACRIPTIONAL REGULATORY PROTEIN-RELATED-RELATED"/>
    <property type="match status" value="1"/>
</dbReference>
<feature type="domain" description="HTH cro/C1-type" evidence="3">
    <location>
        <begin position="7"/>
        <end position="61"/>
    </location>
</feature>
<dbReference type="InterPro" id="IPR025016">
    <property type="entry name" value="DUF3955"/>
</dbReference>
<evidence type="ECO:0000256" key="1">
    <source>
        <dbReference type="ARBA" id="ARBA00023125"/>
    </source>
</evidence>
<dbReference type="InterPro" id="IPR001387">
    <property type="entry name" value="Cro/C1-type_HTH"/>
</dbReference>
<evidence type="ECO:0000256" key="2">
    <source>
        <dbReference type="SAM" id="Phobius"/>
    </source>
</evidence>
<sequence length="161" mass="18160">MDFGKQIKQMRLERKLTQEQLANQLGVSRQAVSNWENNKNLPDLELIIAISKLFSVSLDDLILGGSTMNNLTEKLIKDGSETRRAKMNLISIAIGGIFLCFGISCIFLKAVSVEYIDTQGILHENFFLLPVGFLCLFCGFITFLTIGIRNIFCRIKKKFCS</sequence>
<dbReference type="GO" id="GO:0003677">
    <property type="term" value="F:DNA binding"/>
    <property type="evidence" value="ECO:0007669"/>
    <property type="project" value="UniProtKB-KW"/>
</dbReference>
<keyword evidence="2" id="KW-0812">Transmembrane</keyword>
<dbReference type="AlphaFoldDB" id="A0A2N5P3T5"/>
<dbReference type="Pfam" id="PF13127">
    <property type="entry name" value="DUF3955"/>
    <property type="match status" value="1"/>
</dbReference>
<keyword evidence="2" id="KW-1133">Transmembrane helix</keyword>
<reference evidence="4" key="2">
    <citation type="journal article" date="2020" name="Cell Host Microbe">
        <title>Functional and Genomic Variation between Human-Derived Isolates of Lachnospiraceae Reveals Inter- and Intra-Species Diversity.</title>
        <authorList>
            <person name="Sorbara M.T."/>
            <person name="Littmann E.R."/>
            <person name="Fontana E."/>
            <person name="Moody T.U."/>
            <person name="Kohout C.E."/>
            <person name="Gjonbalaj M."/>
            <person name="Eaton V."/>
            <person name="Seok R."/>
            <person name="Leiner I.M."/>
            <person name="Pamer E.G."/>
        </authorList>
    </citation>
    <scope>NUCLEOTIDE SEQUENCE</scope>
    <source>
        <strain evidence="4">MSK.15.32</strain>
    </source>
</reference>
<feature type="transmembrane region" description="Helical" evidence="2">
    <location>
        <begin position="89"/>
        <end position="111"/>
    </location>
</feature>
<dbReference type="InterPro" id="IPR010982">
    <property type="entry name" value="Lambda_DNA-bd_dom_sf"/>
</dbReference>
<reference evidence="5 6" key="1">
    <citation type="submission" date="2018-08" db="EMBL/GenBank/DDBJ databases">
        <title>A genome reference for cultivated species of the human gut microbiota.</title>
        <authorList>
            <person name="Zou Y."/>
            <person name="Xue W."/>
            <person name="Luo G."/>
        </authorList>
    </citation>
    <scope>NUCLEOTIDE SEQUENCE [LARGE SCALE GENOMIC DNA]</scope>
    <source>
        <strain evidence="5 6">TF01-20-2</strain>
    </source>
</reference>
<evidence type="ECO:0000313" key="4">
    <source>
        <dbReference type="EMBL" id="NSI58937.1"/>
    </source>
</evidence>
<evidence type="ECO:0000313" key="6">
    <source>
        <dbReference type="Proteomes" id="UP000260808"/>
    </source>
</evidence>
<feature type="transmembrane region" description="Helical" evidence="2">
    <location>
        <begin position="126"/>
        <end position="148"/>
    </location>
</feature>
<keyword evidence="1" id="KW-0238">DNA-binding</keyword>
<dbReference type="PANTHER" id="PTHR46558:SF4">
    <property type="entry name" value="DNA-BIDING PHAGE PROTEIN"/>
    <property type="match status" value="1"/>
</dbReference>